<sequence>ISTGGYHHHLGLNVWNSQGIHVPEEPHIGLNYYRLVLPGENARIQVIKKLQKLGADIEQSGNHFFTKDPSGIKLELAIS</sequence>
<comment type="caution">
    <text evidence="1">The sequence shown here is derived from an EMBL/GenBank/DDBJ whole genome shotgun (WGS) entry which is preliminary data.</text>
</comment>
<dbReference type="InterPro" id="IPR029068">
    <property type="entry name" value="Glyas_Bleomycin-R_OHBP_Dase"/>
</dbReference>
<gene>
    <name evidence="1" type="ORF">M3N64_07160</name>
</gene>
<protein>
    <submittedName>
        <fullName evidence="1">Glyoxalase</fullName>
    </submittedName>
</protein>
<dbReference type="PANTHER" id="PTHR43279">
    <property type="entry name" value="CATECHOL-2,3-DIOXYGENASE"/>
    <property type="match status" value="1"/>
</dbReference>
<proteinExistence type="predicted"/>
<dbReference type="SUPFAM" id="SSF54593">
    <property type="entry name" value="Glyoxalase/Bleomycin resistance protein/Dihydroxybiphenyl dioxygenase"/>
    <property type="match status" value="1"/>
</dbReference>
<feature type="non-terminal residue" evidence="1">
    <location>
        <position position="1"/>
    </location>
</feature>
<organism evidence="1 2">
    <name type="scientific">Sporolactobacillus mangiferae</name>
    <dbReference type="NCBI Taxonomy" id="2940498"/>
    <lineage>
        <taxon>Bacteria</taxon>
        <taxon>Bacillati</taxon>
        <taxon>Bacillota</taxon>
        <taxon>Bacilli</taxon>
        <taxon>Bacillales</taxon>
        <taxon>Sporolactobacillaceae</taxon>
        <taxon>Sporolactobacillus</taxon>
    </lineage>
</organism>
<dbReference type="EMBL" id="JAMAST010000006">
    <property type="protein sequence ID" value="MCL1631727.1"/>
    <property type="molecule type" value="Genomic_DNA"/>
</dbReference>
<keyword evidence="2" id="KW-1185">Reference proteome</keyword>
<dbReference type="Gene3D" id="3.10.180.10">
    <property type="entry name" value="2,3-Dihydroxybiphenyl 1,2-Dioxygenase, domain 1"/>
    <property type="match status" value="1"/>
</dbReference>
<dbReference type="Proteomes" id="UP001203004">
    <property type="component" value="Unassembled WGS sequence"/>
</dbReference>
<accession>A0ABT0MA24</accession>
<name>A0ABT0MA24_9BACL</name>
<dbReference type="PANTHER" id="PTHR43279:SF1">
    <property type="entry name" value="CATECHOL-2,3-DIOXYGENASE"/>
    <property type="match status" value="1"/>
</dbReference>
<reference evidence="1 2" key="1">
    <citation type="submission" date="2022-05" db="EMBL/GenBank/DDBJ databases">
        <title>Sporolactobacillus sp nov CPB3-1, isolated from tree bark (Mangifera indica L.).</title>
        <authorList>
            <person name="Phuengjayaem S."/>
            <person name="Tanasupawat S."/>
        </authorList>
    </citation>
    <scope>NUCLEOTIDE SEQUENCE [LARGE SCALE GENOMIC DNA]</scope>
    <source>
        <strain evidence="1 2">CPB3-1</strain>
    </source>
</reference>
<evidence type="ECO:0000313" key="2">
    <source>
        <dbReference type="Proteomes" id="UP001203004"/>
    </source>
</evidence>
<evidence type="ECO:0000313" key="1">
    <source>
        <dbReference type="EMBL" id="MCL1631727.1"/>
    </source>
</evidence>